<dbReference type="HOGENOM" id="CLU_2572766_0_0_0"/>
<protein>
    <submittedName>
        <fullName evidence="1">Putative 4-hydroxybenzoyl-CoA thioesterase</fullName>
    </submittedName>
</protein>
<dbReference type="Gene3D" id="3.10.129.10">
    <property type="entry name" value="Hotdog Thioesterase"/>
    <property type="match status" value="1"/>
</dbReference>
<proteinExistence type="predicted"/>
<accession>B9KYN7</accession>
<reference evidence="1 2" key="1">
    <citation type="journal article" date="2009" name="PLoS ONE">
        <title>Complete genome sequence of the aerobic CO-oxidizing thermophile Thermomicrobium roseum.</title>
        <authorList>
            <person name="Wu D."/>
            <person name="Raymond J."/>
            <person name="Wu M."/>
            <person name="Chatterji S."/>
            <person name="Ren Q."/>
            <person name="Graham J.E."/>
            <person name="Bryant D.A."/>
            <person name="Robb F."/>
            <person name="Colman A."/>
            <person name="Tallon L.J."/>
            <person name="Badger J.H."/>
            <person name="Madupu R."/>
            <person name="Ward N.L."/>
            <person name="Eisen J.A."/>
        </authorList>
    </citation>
    <scope>NUCLEOTIDE SEQUENCE [LARGE SCALE GENOMIC DNA]</scope>
    <source>
        <strain evidence="2">ATCC 27502 / DSM 5159 / P-2</strain>
    </source>
</reference>
<evidence type="ECO:0000313" key="1">
    <source>
        <dbReference type="EMBL" id="ACM04627.1"/>
    </source>
</evidence>
<dbReference type="STRING" id="309801.trd_0584"/>
<dbReference type="AlphaFoldDB" id="B9KYN7"/>
<sequence length="81" mass="8881">MQYHRPLLLHDTGTCTLAVQDVQRSSLPFAFTLQRHGDARPAVTGSMLCVCVDGATRRPVPLPRTIREALADDAYMLAEAS</sequence>
<dbReference type="EMBL" id="CP001275">
    <property type="protein sequence ID" value="ACM04627.1"/>
    <property type="molecule type" value="Genomic_DNA"/>
</dbReference>
<dbReference type="eggNOG" id="COG0824">
    <property type="taxonomic scope" value="Bacteria"/>
</dbReference>
<dbReference type="RefSeq" id="WP_012641987.1">
    <property type="nucleotide sequence ID" value="NC_011959.1"/>
</dbReference>
<dbReference type="SUPFAM" id="SSF54637">
    <property type="entry name" value="Thioesterase/thiol ester dehydrase-isomerase"/>
    <property type="match status" value="1"/>
</dbReference>
<dbReference type="InterPro" id="IPR029069">
    <property type="entry name" value="HotDog_dom_sf"/>
</dbReference>
<organism evidence="1 2">
    <name type="scientific">Thermomicrobium roseum (strain ATCC 27502 / DSM 5159 / P-2)</name>
    <dbReference type="NCBI Taxonomy" id="309801"/>
    <lineage>
        <taxon>Bacteria</taxon>
        <taxon>Pseudomonadati</taxon>
        <taxon>Thermomicrobiota</taxon>
        <taxon>Thermomicrobia</taxon>
        <taxon>Thermomicrobiales</taxon>
        <taxon>Thermomicrobiaceae</taxon>
        <taxon>Thermomicrobium</taxon>
    </lineage>
</organism>
<dbReference type="Pfam" id="PF13279">
    <property type="entry name" value="4HBT_2"/>
    <property type="match status" value="1"/>
</dbReference>
<dbReference type="Proteomes" id="UP000000447">
    <property type="component" value="Chromosome"/>
</dbReference>
<evidence type="ECO:0000313" key="2">
    <source>
        <dbReference type="Proteomes" id="UP000000447"/>
    </source>
</evidence>
<dbReference type="KEGG" id="tro:trd_0584"/>
<keyword evidence="2" id="KW-1185">Reference proteome</keyword>
<gene>
    <name evidence="1" type="ordered locus">trd_0584</name>
</gene>
<name>B9KYN7_THERP</name>